<dbReference type="Pfam" id="PF01381">
    <property type="entry name" value="HTH_3"/>
    <property type="match status" value="1"/>
</dbReference>
<dbReference type="RefSeq" id="WP_132040894.1">
    <property type="nucleotide sequence ID" value="NZ_SLWU01000059.1"/>
</dbReference>
<dbReference type="SMART" id="SM00530">
    <property type="entry name" value="HTH_XRE"/>
    <property type="match status" value="1"/>
</dbReference>
<evidence type="ECO:0000259" key="2">
    <source>
        <dbReference type="PROSITE" id="PS50943"/>
    </source>
</evidence>
<evidence type="ECO:0000313" key="3">
    <source>
        <dbReference type="EMBL" id="TCO53910.1"/>
    </source>
</evidence>
<keyword evidence="1" id="KW-0238">DNA-binding</keyword>
<dbReference type="GO" id="GO:0003677">
    <property type="term" value="F:DNA binding"/>
    <property type="evidence" value="ECO:0007669"/>
    <property type="project" value="UniProtKB-KW"/>
</dbReference>
<gene>
    <name evidence="3" type="ORF">EV203_1595</name>
</gene>
<dbReference type="InterPro" id="IPR010982">
    <property type="entry name" value="Lambda_DNA-bd_dom_sf"/>
</dbReference>
<dbReference type="PANTHER" id="PTHR46558">
    <property type="entry name" value="TRACRIPTIONAL REGULATORY PROTEIN-RELATED-RELATED"/>
    <property type="match status" value="1"/>
</dbReference>
<feature type="domain" description="HTH cro/C1-type" evidence="2">
    <location>
        <begin position="5"/>
        <end position="59"/>
    </location>
</feature>
<dbReference type="PANTHER" id="PTHR46558:SF4">
    <property type="entry name" value="DNA-BIDING PHAGE PROTEIN"/>
    <property type="match status" value="1"/>
</dbReference>
<comment type="caution">
    <text evidence="3">The sequence shown here is derived from an EMBL/GenBank/DDBJ whole genome shotgun (WGS) entry which is preliminary data.</text>
</comment>
<dbReference type="Gene3D" id="1.10.260.40">
    <property type="entry name" value="lambda repressor-like DNA-binding domains"/>
    <property type="match status" value="1"/>
</dbReference>
<reference evidence="3 4" key="1">
    <citation type="submission" date="2019-03" db="EMBL/GenBank/DDBJ databases">
        <title>Genomic Encyclopedia of Type Strains, Phase IV (KMG-IV): sequencing the most valuable type-strain genomes for metagenomic binning, comparative biology and taxonomic classification.</title>
        <authorList>
            <person name="Goeker M."/>
        </authorList>
    </citation>
    <scope>NUCLEOTIDE SEQUENCE [LARGE SCALE GENOMIC DNA]</scope>
    <source>
        <strain evidence="3 4">DSM 13054</strain>
    </source>
</reference>
<dbReference type="CDD" id="cd00093">
    <property type="entry name" value="HTH_XRE"/>
    <property type="match status" value="1"/>
</dbReference>
<evidence type="ECO:0000313" key="4">
    <source>
        <dbReference type="Proteomes" id="UP000294886"/>
    </source>
</evidence>
<organism evidence="3 4">
    <name type="scientific">Caldanaerobacter subterraneus</name>
    <dbReference type="NCBI Taxonomy" id="911092"/>
    <lineage>
        <taxon>Bacteria</taxon>
        <taxon>Bacillati</taxon>
        <taxon>Bacillota</taxon>
        <taxon>Clostridia</taxon>
        <taxon>Thermoanaerobacterales</taxon>
        <taxon>Thermoanaerobacteraceae</taxon>
        <taxon>Caldanaerobacter</taxon>
    </lineage>
</organism>
<evidence type="ECO:0000256" key="1">
    <source>
        <dbReference type="ARBA" id="ARBA00023125"/>
    </source>
</evidence>
<dbReference type="AlphaFoldDB" id="A0A4V2S5X7"/>
<name>A0A4V2S5X7_9THEO</name>
<dbReference type="EMBL" id="SLWU01000059">
    <property type="protein sequence ID" value="TCO53910.1"/>
    <property type="molecule type" value="Genomic_DNA"/>
</dbReference>
<dbReference type="Proteomes" id="UP000294886">
    <property type="component" value="Unassembled WGS sequence"/>
</dbReference>
<sequence length="71" mass="7995">MRYYLKKARKQAGLTQAEIAKKVGIARTSYTNIELGIKNPSFDVATKIKKVLNVNDDNIFLNIDVPKSNVK</sequence>
<accession>A0A4V2S5X7</accession>
<dbReference type="InterPro" id="IPR001387">
    <property type="entry name" value="Cro/C1-type_HTH"/>
</dbReference>
<proteinExistence type="predicted"/>
<dbReference type="SUPFAM" id="SSF47413">
    <property type="entry name" value="lambda repressor-like DNA-binding domains"/>
    <property type="match status" value="1"/>
</dbReference>
<dbReference type="PROSITE" id="PS50943">
    <property type="entry name" value="HTH_CROC1"/>
    <property type="match status" value="1"/>
</dbReference>
<protein>
    <submittedName>
        <fullName evidence="3">Putative transcriptional regulator</fullName>
    </submittedName>
</protein>